<reference evidence="1 2" key="1">
    <citation type="journal article" date="2018" name="Front. Plant Sci.">
        <title>Red Clover (Trifolium pratense) and Zigzag Clover (T. medium) - A Picture of Genomic Similarities and Differences.</title>
        <authorList>
            <person name="Dluhosova J."/>
            <person name="Istvanek J."/>
            <person name="Nedelnik J."/>
            <person name="Repkova J."/>
        </authorList>
    </citation>
    <scope>NUCLEOTIDE SEQUENCE [LARGE SCALE GENOMIC DNA]</scope>
    <source>
        <strain evidence="2">cv. 10/8</strain>
        <tissue evidence="1">Leaf</tissue>
    </source>
</reference>
<sequence>MNRRWGASAACGAVRWLDGGAVACRKIRWCMVTAGDCGSVGNGGEA</sequence>
<evidence type="ECO:0000313" key="2">
    <source>
        <dbReference type="Proteomes" id="UP000265520"/>
    </source>
</evidence>
<feature type="non-terminal residue" evidence="1">
    <location>
        <position position="46"/>
    </location>
</feature>
<organism evidence="1 2">
    <name type="scientific">Trifolium medium</name>
    <dbReference type="NCBI Taxonomy" id="97028"/>
    <lineage>
        <taxon>Eukaryota</taxon>
        <taxon>Viridiplantae</taxon>
        <taxon>Streptophyta</taxon>
        <taxon>Embryophyta</taxon>
        <taxon>Tracheophyta</taxon>
        <taxon>Spermatophyta</taxon>
        <taxon>Magnoliopsida</taxon>
        <taxon>eudicotyledons</taxon>
        <taxon>Gunneridae</taxon>
        <taxon>Pentapetalae</taxon>
        <taxon>rosids</taxon>
        <taxon>fabids</taxon>
        <taxon>Fabales</taxon>
        <taxon>Fabaceae</taxon>
        <taxon>Papilionoideae</taxon>
        <taxon>50 kb inversion clade</taxon>
        <taxon>NPAAA clade</taxon>
        <taxon>Hologalegina</taxon>
        <taxon>IRL clade</taxon>
        <taxon>Trifolieae</taxon>
        <taxon>Trifolium</taxon>
    </lineage>
</organism>
<dbReference type="AlphaFoldDB" id="A0A392VCU0"/>
<name>A0A392VCU0_9FABA</name>
<comment type="caution">
    <text evidence="1">The sequence shown here is derived from an EMBL/GenBank/DDBJ whole genome shotgun (WGS) entry which is preliminary data.</text>
</comment>
<dbReference type="EMBL" id="LXQA011099033">
    <property type="protein sequence ID" value="MCI84771.1"/>
    <property type="molecule type" value="Genomic_DNA"/>
</dbReference>
<proteinExistence type="predicted"/>
<accession>A0A392VCU0</accession>
<dbReference type="Proteomes" id="UP000265520">
    <property type="component" value="Unassembled WGS sequence"/>
</dbReference>
<protein>
    <submittedName>
        <fullName evidence="1">Uncharacterized protein</fullName>
    </submittedName>
</protein>
<keyword evidence="2" id="KW-1185">Reference proteome</keyword>
<evidence type="ECO:0000313" key="1">
    <source>
        <dbReference type="EMBL" id="MCI84771.1"/>
    </source>
</evidence>